<keyword evidence="4" id="KW-1185">Reference proteome</keyword>
<reference evidence="3 4" key="1">
    <citation type="submission" date="2018-05" db="EMBL/GenBank/DDBJ databases">
        <title>Genomic Encyclopedia of Archaeal and Bacterial Type Strains, Phase II (KMG-II): from individual species to whole genera.</title>
        <authorList>
            <person name="Goeker M."/>
        </authorList>
    </citation>
    <scope>NUCLEOTIDE SEQUENCE [LARGE SCALE GENOMIC DNA]</scope>
    <source>
        <strain evidence="3 4">DSM 22637</strain>
    </source>
</reference>
<dbReference type="SUPFAM" id="SSF53807">
    <property type="entry name" value="Helical backbone' metal receptor"/>
    <property type="match status" value="1"/>
</dbReference>
<dbReference type="OrthoDB" id="9816357at2"/>
<dbReference type="InterPro" id="IPR002491">
    <property type="entry name" value="ABC_transptr_periplasmic_BD"/>
</dbReference>
<dbReference type="PANTHER" id="PTHR30535:SF34">
    <property type="entry name" value="MOLYBDATE-BINDING PROTEIN MOLA"/>
    <property type="match status" value="1"/>
</dbReference>
<evidence type="ECO:0000256" key="1">
    <source>
        <dbReference type="ARBA" id="ARBA00022729"/>
    </source>
</evidence>
<feature type="domain" description="Fe/B12 periplasmic-binding" evidence="2">
    <location>
        <begin position="19"/>
        <end position="263"/>
    </location>
</feature>
<accession>A0A316DJD3</accession>
<name>A0A316DJD3_9FLAO</name>
<gene>
    <name evidence="3" type="ORF">LX78_02206</name>
</gene>
<dbReference type="RefSeq" id="WP_109682699.1">
    <property type="nucleotide sequence ID" value="NZ_QGGP01000005.1"/>
</dbReference>
<dbReference type="NCBIfam" id="NF038402">
    <property type="entry name" value="TroA_like"/>
    <property type="match status" value="1"/>
</dbReference>
<dbReference type="AlphaFoldDB" id="A0A316DJD3"/>
<evidence type="ECO:0000313" key="4">
    <source>
        <dbReference type="Proteomes" id="UP000245430"/>
    </source>
</evidence>
<organism evidence="3 4">
    <name type="scientific">Xanthomarina spongicola</name>
    <dbReference type="NCBI Taxonomy" id="570520"/>
    <lineage>
        <taxon>Bacteria</taxon>
        <taxon>Pseudomonadati</taxon>
        <taxon>Bacteroidota</taxon>
        <taxon>Flavobacteriia</taxon>
        <taxon>Flavobacteriales</taxon>
        <taxon>Flavobacteriaceae</taxon>
        <taxon>Xanthomarina</taxon>
    </lineage>
</organism>
<dbReference type="PROSITE" id="PS50983">
    <property type="entry name" value="FE_B12_PBP"/>
    <property type="match status" value="1"/>
</dbReference>
<dbReference type="Gene3D" id="3.40.50.1980">
    <property type="entry name" value="Nitrogenase molybdenum iron protein domain"/>
    <property type="match status" value="2"/>
</dbReference>
<proteinExistence type="predicted"/>
<sequence length="263" mass="30617">MTIVDQLNRSIQIDYIPKRIVSLVPSQTELLYDLGLESLLVGITKFCVHPHHLITNVTVVGGTKQVHLDKIISLNPDIILCNKEENTKAMIEELENIAPVHLSDIYNIEDCLELIKMYGSLFLVKDKAENIISKIKKEQQEFQVFIKDQPQLKTVYFIWKNPWMIAGNNTFINALMSIGKFDNYFENLERYPEIDLENDMDNQVEVIMLSTEPFPFKEEHVKALKLKFQQAKILLVDGELFSWYGSRLTKSFQYFKLLRETLV</sequence>
<dbReference type="PANTHER" id="PTHR30535">
    <property type="entry name" value="VITAMIN B12-BINDING PROTEIN"/>
    <property type="match status" value="1"/>
</dbReference>
<dbReference type="InterPro" id="IPR050902">
    <property type="entry name" value="ABC_Transporter_SBP"/>
</dbReference>
<dbReference type="Pfam" id="PF01497">
    <property type="entry name" value="Peripla_BP_2"/>
    <property type="match status" value="1"/>
</dbReference>
<dbReference type="InterPro" id="IPR054828">
    <property type="entry name" value="Vit_B12_bind_prot"/>
</dbReference>
<protein>
    <submittedName>
        <fullName evidence="3">ABC-type Fe3+-hydroxamate transport system substrate-binding protein</fullName>
    </submittedName>
</protein>
<comment type="caution">
    <text evidence="3">The sequence shown here is derived from an EMBL/GenBank/DDBJ whole genome shotgun (WGS) entry which is preliminary data.</text>
</comment>
<keyword evidence="1" id="KW-0732">Signal</keyword>
<evidence type="ECO:0000313" key="3">
    <source>
        <dbReference type="EMBL" id="PWK18294.1"/>
    </source>
</evidence>
<dbReference type="EMBL" id="QGGP01000005">
    <property type="protein sequence ID" value="PWK18294.1"/>
    <property type="molecule type" value="Genomic_DNA"/>
</dbReference>
<evidence type="ECO:0000259" key="2">
    <source>
        <dbReference type="PROSITE" id="PS50983"/>
    </source>
</evidence>
<dbReference type="Proteomes" id="UP000245430">
    <property type="component" value="Unassembled WGS sequence"/>
</dbReference>